<name>A0ABR1FCT5_9ASCO</name>
<sequence length="886" mass="98473">MWFDTPPKSDIACLICRKRKIKCGRELPHCGVCRQTNQTCEYPPGHLKPGPKIGSLQKRRKRQREEAQAEPTPTPTQSEQQRSISPKQTVSPAGPTTAPASSARPSLPAGSVEPEALKPDEADEDAEPASADASKQRRDSQNTICYLSYILHPSHEASTPPDTEKEKDTASPTSSKESVENQQPLMIARACYALRVTPDDLKRLVGLYFENMVSITLFREPNFEEKISKLQTPAQVHALLAAMLAFSSRFCGHDDSLEPTSLSSYNPATFLSLATKFIAEALEECGDESPPLAVLQAHIISTHVMLSQGVRGKAWRAMGACVRLAYELNLHLIDAIPVEHTSENAARWIDDEEKRRAWWAVWEMDVFASTIRRCPTAVDWSHMETLLPVEDKYWFAGTPTASCLFELDLITRCKTLQESGNQSPKAWFIVINSLMKQAQMISKPRAIMNLGGNFFSEENMVQNASVSPWSNSGVFTSPAVNYSSTADGKQKKLDARRVIQENRDKLEMLSNSVRCFSIALPVHLRYRNQYLSFDAREPGQQFSFKQQHCGIHNIYLMTQLAKLMIHHYDVFGSAARATASLNRFSNKRPGNAKRDDELALSLYLEAADNILLITRRSHEDHVKYINPFLASTIWLASAVELVHKEFGPSGTNRGLIKSKFEVLYQTYKKCVSFWGIETALQHNLELLEEELERYRKLIEDQLKAKPKNGIKRARKESTTSDTQEATWTQEIKPKTETSSPNLHDERAAVTPKGLYEAAKGILPAQPADADEKGPVPQSNILSPEMFLDGFSPSLSALDFLRTSLRNSPCATPGGGGVTTASNGFSEHSPSSAVMSPELKLFGESLQQSLGYGTDSLPPMAFGLHMDGSSLELASYLDELLSGSVIY</sequence>
<dbReference type="CDD" id="cd00067">
    <property type="entry name" value="GAL4"/>
    <property type="match status" value="1"/>
</dbReference>
<comment type="caution">
    <text evidence="9">The sequence shown here is derived from an EMBL/GenBank/DDBJ whole genome shotgun (WGS) entry which is preliminary data.</text>
</comment>
<dbReference type="GeneID" id="90039887"/>
<evidence type="ECO:0000256" key="3">
    <source>
        <dbReference type="ARBA" id="ARBA00023015"/>
    </source>
</evidence>
<dbReference type="Proteomes" id="UP001498771">
    <property type="component" value="Unassembled WGS sequence"/>
</dbReference>
<keyword evidence="5" id="KW-0539">Nucleus</keyword>
<dbReference type="InterPro" id="IPR001138">
    <property type="entry name" value="Zn2Cys6_DnaBD"/>
</dbReference>
<evidence type="ECO:0000313" key="9">
    <source>
        <dbReference type="EMBL" id="KAK7206983.1"/>
    </source>
</evidence>
<dbReference type="Gene3D" id="4.10.240.10">
    <property type="entry name" value="Zn(2)-C6 fungal-type DNA-binding domain"/>
    <property type="match status" value="1"/>
</dbReference>
<feature type="region of interest" description="Disordered" evidence="7">
    <location>
        <begin position="707"/>
        <end position="745"/>
    </location>
</feature>
<dbReference type="SMART" id="SM00066">
    <property type="entry name" value="GAL4"/>
    <property type="match status" value="1"/>
</dbReference>
<keyword evidence="6" id="KW-0175">Coiled coil</keyword>
<feature type="compositionally biased region" description="Polar residues" evidence="7">
    <location>
        <begin position="719"/>
        <end position="729"/>
    </location>
</feature>
<dbReference type="PROSITE" id="PS50048">
    <property type="entry name" value="ZN2_CY6_FUNGAL_2"/>
    <property type="match status" value="1"/>
</dbReference>
<accession>A0ABR1FCT5</accession>
<dbReference type="PANTHER" id="PTHR47338">
    <property type="entry name" value="ZN(II)2CYS6 TRANSCRIPTION FACTOR (EUROFUNG)-RELATED"/>
    <property type="match status" value="1"/>
</dbReference>
<evidence type="ECO:0000313" key="10">
    <source>
        <dbReference type="Proteomes" id="UP001498771"/>
    </source>
</evidence>
<feature type="compositionally biased region" description="Low complexity" evidence="7">
    <location>
        <begin position="91"/>
        <end position="114"/>
    </location>
</feature>
<evidence type="ECO:0000256" key="2">
    <source>
        <dbReference type="ARBA" id="ARBA00022723"/>
    </source>
</evidence>
<keyword evidence="4" id="KW-0804">Transcription</keyword>
<feature type="compositionally biased region" description="Polar residues" evidence="7">
    <location>
        <begin position="170"/>
        <end position="181"/>
    </location>
</feature>
<dbReference type="InterPro" id="IPR007219">
    <property type="entry name" value="XnlR_reg_dom"/>
</dbReference>
<dbReference type="EMBL" id="JBBJBU010000001">
    <property type="protein sequence ID" value="KAK7206983.1"/>
    <property type="molecule type" value="Genomic_DNA"/>
</dbReference>
<dbReference type="CDD" id="cd12148">
    <property type="entry name" value="fungal_TF_MHR"/>
    <property type="match status" value="1"/>
</dbReference>
<keyword evidence="3" id="KW-0805">Transcription regulation</keyword>
<proteinExistence type="predicted"/>
<dbReference type="Pfam" id="PF00172">
    <property type="entry name" value="Zn_clus"/>
    <property type="match status" value="1"/>
</dbReference>
<evidence type="ECO:0000256" key="6">
    <source>
        <dbReference type="SAM" id="Coils"/>
    </source>
</evidence>
<feature type="region of interest" description="Disordered" evidence="7">
    <location>
        <begin position="38"/>
        <end position="139"/>
    </location>
</feature>
<keyword evidence="2" id="KW-0479">Metal-binding</keyword>
<dbReference type="InterPro" id="IPR036864">
    <property type="entry name" value="Zn2-C6_fun-type_DNA-bd_sf"/>
</dbReference>
<dbReference type="SUPFAM" id="SSF57701">
    <property type="entry name" value="Zn2/Cys6 DNA-binding domain"/>
    <property type="match status" value="1"/>
</dbReference>
<feature type="compositionally biased region" description="Polar residues" evidence="7">
    <location>
        <begin position="75"/>
        <end position="90"/>
    </location>
</feature>
<evidence type="ECO:0000256" key="7">
    <source>
        <dbReference type="SAM" id="MobiDB-lite"/>
    </source>
</evidence>
<dbReference type="SMART" id="SM00906">
    <property type="entry name" value="Fungal_trans"/>
    <property type="match status" value="1"/>
</dbReference>
<dbReference type="RefSeq" id="XP_064770016.1">
    <property type="nucleotide sequence ID" value="XM_064914375.1"/>
</dbReference>
<reference evidence="9 10" key="1">
    <citation type="submission" date="2024-03" db="EMBL/GenBank/DDBJ databases">
        <title>Genome-scale model development and genomic sequencing of the oleaginous clade Lipomyces.</title>
        <authorList>
            <consortium name="Lawrence Berkeley National Laboratory"/>
            <person name="Czajka J.J."/>
            <person name="Han Y."/>
            <person name="Kim J."/>
            <person name="Mondo S.J."/>
            <person name="Hofstad B.A."/>
            <person name="Robles A."/>
            <person name="Haridas S."/>
            <person name="Riley R."/>
            <person name="LaButti K."/>
            <person name="Pangilinan J."/>
            <person name="Andreopoulos W."/>
            <person name="Lipzen A."/>
            <person name="Yan J."/>
            <person name="Wang M."/>
            <person name="Ng V."/>
            <person name="Grigoriev I.V."/>
            <person name="Spatafora J.W."/>
            <person name="Magnuson J.K."/>
            <person name="Baker S.E."/>
            <person name="Pomraning K.R."/>
        </authorList>
    </citation>
    <scope>NUCLEOTIDE SEQUENCE [LARGE SCALE GENOMIC DNA]</scope>
    <source>
        <strain evidence="9 10">Phaff 52-87</strain>
    </source>
</reference>
<feature type="region of interest" description="Disordered" evidence="7">
    <location>
        <begin position="153"/>
        <end position="181"/>
    </location>
</feature>
<evidence type="ECO:0000256" key="4">
    <source>
        <dbReference type="ARBA" id="ARBA00023163"/>
    </source>
</evidence>
<feature type="domain" description="Zn(2)-C6 fungal-type" evidence="8">
    <location>
        <begin position="12"/>
        <end position="42"/>
    </location>
</feature>
<evidence type="ECO:0000259" key="8">
    <source>
        <dbReference type="PROSITE" id="PS50048"/>
    </source>
</evidence>
<protein>
    <submittedName>
        <fullName evidence="9">Fungal-specific transcription factor domain-containing protein</fullName>
    </submittedName>
</protein>
<dbReference type="PANTHER" id="PTHR47338:SF10">
    <property type="entry name" value="TRANSCRIPTION FACTOR DOMAIN-CONTAINING PROTEIN-RELATED"/>
    <property type="match status" value="1"/>
</dbReference>
<dbReference type="Pfam" id="PF04082">
    <property type="entry name" value="Fungal_trans"/>
    <property type="match status" value="1"/>
</dbReference>
<dbReference type="InterPro" id="IPR050815">
    <property type="entry name" value="TF_fung"/>
</dbReference>
<evidence type="ECO:0000256" key="5">
    <source>
        <dbReference type="ARBA" id="ARBA00023242"/>
    </source>
</evidence>
<keyword evidence="10" id="KW-1185">Reference proteome</keyword>
<gene>
    <name evidence="9" type="ORF">BZA70DRAFT_292386</name>
</gene>
<comment type="subcellular location">
    <subcellularLocation>
        <location evidence="1">Nucleus</location>
    </subcellularLocation>
</comment>
<evidence type="ECO:0000256" key="1">
    <source>
        <dbReference type="ARBA" id="ARBA00004123"/>
    </source>
</evidence>
<feature type="coiled-coil region" evidence="6">
    <location>
        <begin position="677"/>
        <end position="704"/>
    </location>
</feature>
<dbReference type="PROSITE" id="PS00463">
    <property type="entry name" value="ZN2_CY6_FUNGAL_1"/>
    <property type="match status" value="1"/>
</dbReference>
<organism evidence="9 10">
    <name type="scientific">Myxozyma melibiosi</name>
    <dbReference type="NCBI Taxonomy" id="54550"/>
    <lineage>
        <taxon>Eukaryota</taxon>
        <taxon>Fungi</taxon>
        <taxon>Dikarya</taxon>
        <taxon>Ascomycota</taxon>
        <taxon>Saccharomycotina</taxon>
        <taxon>Lipomycetes</taxon>
        <taxon>Lipomycetales</taxon>
        <taxon>Lipomycetaceae</taxon>
        <taxon>Myxozyma</taxon>
    </lineage>
</organism>